<name>A0A0M3QKL1_STRPR</name>
<reference evidence="2 3" key="1">
    <citation type="submission" date="2015-08" db="EMBL/GenBank/DDBJ databases">
        <title>Genome sequence of the pristinamycin over-producing bacterium Streptomyces pristinaespiralis HCCB10218.</title>
        <authorList>
            <person name="Tian J."/>
            <person name="Yang J."/>
            <person name="Li L."/>
            <person name="Ruan L."/>
            <person name="Wei W."/>
            <person name="Zheng G."/>
            <person name="Wei Z."/>
            <person name="Yang S."/>
            <person name="Ge M."/>
            <person name="Jiang W."/>
            <person name="Lu Y."/>
        </authorList>
    </citation>
    <scope>NUCLEOTIDE SEQUENCE [LARGE SCALE GENOMIC DNA]</scope>
    <source>
        <strain evidence="2 3">HCCB 10218</strain>
    </source>
</reference>
<feature type="compositionally biased region" description="Basic and acidic residues" evidence="1">
    <location>
        <begin position="12"/>
        <end position="22"/>
    </location>
</feature>
<dbReference type="RefSeq" id="WP_005321285.1">
    <property type="nucleotide sequence ID" value="NZ_CP011340.1"/>
</dbReference>
<protein>
    <submittedName>
        <fullName evidence="2">Uncharacterized protein</fullName>
    </submittedName>
</protein>
<dbReference type="PATRIC" id="fig|38300.4.peg.7246"/>
<gene>
    <name evidence="2" type="ORF">SPRI_6923</name>
</gene>
<accession>A0A0M3QKL1</accession>
<sequence>MPKSEDPGLDPKQGEKAARKASAEGTKMSPEGQKPEKAPPDAQSTEPVEPIQEEPRRSGRG</sequence>
<evidence type="ECO:0000256" key="1">
    <source>
        <dbReference type="SAM" id="MobiDB-lite"/>
    </source>
</evidence>
<proteinExistence type="predicted"/>
<organism evidence="2">
    <name type="scientific">Streptomyces pristinaespiralis</name>
    <dbReference type="NCBI Taxonomy" id="38300"/>
    <lineage>
        <taxon>Bacteria</taxon>
        <taxon>Bacillati</taxon>
        <taxon>Actinomycetota</taxon>
        <taxon>Actinomycetes</taxon>
        <taxon>Kitasatosporales</taxon>
        <taxon>Streptomycetaceae</taxon>
        <taxon>Streptomyces</taxon>
    </lineage>
</organism>
<evidence type="ECO:0000313" key="2">
    <source>
        <dbReference type="EMBL" id="ALC25229.1"/>
    </source>
</evidence>
<dbReference type="STRING" id="38300.SPRI_6923"/>
<dbReference type="AlphaFoldDB" id="A0A0M3QKL1"/>
<dbReference type="KEGG" id="spri:SPRI_6923"/>
<dbReference type="EMBL" id="CP011340">
    <property type="protein sequence ID" value="ALC25229.1"/>
    <property type="molecule type" value="Genomic_DNA"/>
</dbReference>
<evidence type="ECO:0000313" key="3">
    <source>
        <dbReference type="Proteomes" id="UP000060513"/>
    </source>
</evidence>
<feature type="region of interest" description="Disordered" evidence="1">
    <location>
        <begin position="1"/>
        <end position="61"/>
    </location>
</feature>
<dbReference type="Proteomes" id="UP000060513">
    <property type="component" value="Chromosome"/>
</dbReference>